<dbReference type="AlphaFoldDB" id="A0A6A0A9B9"/>
<accession>A0A6A0A9B9</accession>
<feature type="non-terminal residue" evidence="2">
    <location>
        <position position="33"/>
    </location>
</feature>
<gene>
    <name evidence="2" type="ORF">HaLaN_27211</name>
</gene>
<name>A0A6A0A9B9_HAELA</name>
<keyword evidence="3" id="KW-1185">Reference proteome</keyword>
<organism evidence="2 3">
    <name type="scientific">Haematococcus lacustris</name>
    <name type="common">Green alga</name>
    <name type="synonym">Haematococcus pluvialis</name>
    <dbReference type="NCBI Taxonomy" id="44745"/>
    <lineage>
        <taxon>Eukaryota</taxon>
        <taxon>Viridiplantae</taxon>
        <taxon>Chlorophyta</taxon>
        <taxon>core chlorophytes</taxon>
        <taxon>Chlorophyceae</taxon>
        <taxon>CS clade</taxon>
        <taxon>Chlamydomonadales</taxon>
        <taxon>Haematococcaceae</taxon>
        <taxon>Haematococcus</taxon>
    </lineage>
</organism>
<proteinExistence type="predicted"/>
<reference evidence="2 3" key="1">
    <citation type="submission" date="2020-02" db="EMBL/GenBank/DDBJ databases">
        <title>Draft genome sequence of Haematococcus lacustris strain NIES-144.</title>
        <authorList>
            <person name="Morimoto D."/>
            <person name="Nakagawa S."/>
            <person name="Yoshida T."/>
            <person name="Sawayama S."/>
        </authorList>
    </citation>
    <scope>NUCLEOTIDE SEQUENCE [LARGE SCALE GENOMIC DNA]</scope>
    <source>
        <strain evidence="2 3">NIES-144</strain>
    </source>
</reference>
<sequence length="33" mass="3438">PFRVDSVATSLGWPRKRPGPSAQCTTGAAPARV</sequence>
<feature type="region of interest" description="Disordered" evidence="1">
    <location>
        <begin position="1"/>
        <end position="33"/>
    </location>
</feature>
<evidence type="ECO:0000313" key="2">
    <source>
        <dbReference type="EMBL" id="GFH28677.1"/>
    </source>
</evidence>
<feature type="non-terminal residue" evidence="2">
    <location>
        <position position="1"/>
    </location>
</feature>
<evidence type="ECO:0000256" key="1">
    <source>
        <dbReference type="SAM" id="MobiDB-lite"/>
    </source>
</evidence>
<dbReference type="EMBL" id="BLLF01003988">
    <property type="protein sequence ID" value="GFH28677.1"/>
    <property type="molecule type" value="Genomic_DNA"/>
</dbReference>
<protein>
    <submittedName>
        <fullName evidence="2">Uncharacterized protein</fullName>
    </submittedName>
</protein>
<evidence type="ECO:0000313" key="3">
    <source>
        <dbReference type="Proteomes" id="UP000485058"/>
    </source>
</evidence>
<comment type="caution">
    <text evidence="2">The sequence shown here is derived from an EMBL/GenBank/DDBJ whole genome shotgun (WGS) entry which is preliminary data.</text>
</comment>
<dbReference type="Proteomes" id="UP000485058">
    <property type="component" value="Unassembled WGS sequence"/>
</dbReference>